<dbReference type="Gene3D" id="3.40.190.10">
    <property type="entry name" value="Periplasmic binding protein-like II"/>
    <property type="match status" value="1"/>
</dbReference>
<dbReference type="EMBL" id="BJYA01000009">
    <property type="protein sequence ID" value="GEN45647.1"/>
    <property type="molecule type" value="Genomic_DNA"/>
</dbReference>
<dbReference type="InterPro" id="IPR007210">
    <property type="entry name" value="ABC_Gly_betaine_transp_sub-bd"/>
</dbReference>
<feature type="domain" description="ABC-type glycine betaine transport system substrate-binding" evidence="2">
    <location>
        <begin position="26"/>
        <end position="289"/>
    </location>
</feature>
<feature type="chain" id="PRO_5039335145" evidence="1">
    <location>
        <begin position="18"/>
        <end position="296"/>
    </location>
</feature>
<proteinExistence type="predicted"/>
<dbReference type="GO" id="GO:0022857">
    <property type="term" value="F:transmembrane transporter activity"/>
    <property type="evidence" value="ECO:0007669"/>
    <property type="project" value="InterPro"/>
</dbReference>
<evidence type="ECO:0000313" key="3">
    <source>
        <dbReference type="EMBL" id="GEN45647.1"/>
    </source>
</evidence>
<dbReference type="AlphaFoldDB" id="A0A511W3V7"/>
<dbReference type="Proteomes" id="UP000321440">
    <property type="component" value="Unassembled WGS sequence"/>
</dbReference>
<dbReference type="Gene3D" id="3.40.190.120">
    <property type="entry name" value="Osmoprotection protein (prox), domain 2"/>
    <property type="match status" value="1"/>
</dbReference>
<evidence type="ECO:0000256" key="1">
    <source>
        <dbReference type="SAM" id="SignalP"/>
    </source>
</evidence>
<comment type="caution">
    <text evidence="3">The sequence shown here is derived from an EMBL/GenBank/DDBJ whole genome shotgun (WGS) entry which is preliminary data.</text>
</comment>
<feature type="signal peptide" evidence="1">
    <location>
        <begin position="1"/>
        <end position="17"/>
    </location>
</feature>
<dbReference type="Pfam" id="PF04069">
    <property type="entry name" value="OpuAC"/>
    <property type="match status" value="1"/>
</dbReference>
<accession>A0A511W3V7</accession>
<protein>
    <submittedName>
        <fullName evidence="3">Glycine/betaine ABC transporter substrate-binding protein</fullName>
    </submittedName>
</protein>
<evidence type="ECO:0000259" key="2">
    <source>
        <dbReference type="Pfam" id="PF04069"/>
    </source>
</evidence>
<gene>
    <name evidence="3" type="ORF">AHA02nite_14230</name>
</gene>
<reference evidence="3 4" key="1">
    <citation type="submission" date="2019-07" db="EMBL/GenBank/DDBJ databases">
        <title>Whole genome shotgun sequence of Alkalibacillus haloalkaliphilus NBRC 103110.</title>
        <authorList>
            <person name="Hosoyama A."/>
            <person name="Uohara A."/>
            <person name="Ohji S."/>
            <person name="Ichikawa N."/>
        </authorList>
    </citation>
    <scope>NUCLEOTIDE SEQUENCE [LARGE SCALE GENOMIC DNA]</scope>
    <source>
        <strain evidence="3 4">NBRC 103110</strain>
    </source>
</reference>
<keyword evidence="1" id="KW-0732">Signal</keyword>
<organism evidence="3 4">
    <name type="scientific">Alkalibacillus haloalkaliphilus</name>
    <dbReference type="NCBI Taxonomy" id="94136"/>
    <lineage>
        <taxon>Bacteria</taxon>
        <taxon>Bacillati</taxon>
        <taxon>Bacillota</taxon>
        <taxon>Bacilli</taxon>
        <taxon>Bacillales</taxon>
        <taxon>Bacillaceae</taxon>
        <taxon>Alkalibacillus</taxon>
    </lineage>
</organism>
<name>A0A511W3V7_9BACI</name>
<sequence>MKKILSVIALVTLLLLAACGGDNENEVTVGAKSFTESLLLSEMTKIVLEDAGYEVDQRSDMGSNVLREAMESGQVDFTWDYTGTGLVTYLGEDPVSTAEEAFEAVREIDEENGITWMNPTEVNNTYTLMVRQSFAEAEGVESLSDLADYVNAGNEPSVAVNDEFSARPDGYGALEEHYDFELPSANVELMDLGLTYAALRDEEVDVAMGFSTDSRIEQFDLMNLEDDQDFFPDYSAAAVVRTDVLEVNEDLADLTEPMANALDSETMIELNYQVDVEERSVQEVAEEFLIDQGIID</sequence>
<dbReference type="OrthoDB" id="9801163at2"/>
<dbReference type="RefSeq" id="WP_146815763.1">
    <property type="nucleotide sequence ID" value="NZ_BJYA01000009.1"/>
</dbReference>
<keyword evidence="4" id="KW-1185">Reference proteome</keyword>
<dbReference type="GO" id="GO:0043190">
    <property type="term" value="C:ATP-binding cassette (ABC) transporter complex"/>
    <property type="evidence" value="ECO:0007669"/>
    <property type="project" value="InterPro"/>
</dbReference>
<dbReference type="SUPFAM" id="SSF53850">
    <property type="entry name" value="Periplasmic binding protein-like II"/>
    <property type="match status" value="1"/>
</dbReference>
<dbReference type="PROSITE" id="PS51257">
    <property type="entry name" value="PROKAR_LIPOPROTEIN"/>
    <property type="match status" value="1"/>
</dbReference>
<evidence type="ECO:0000313" key="4">
    <source>
        <dbReference type="Proteomes" id="UP000321440"/>
    </source>
</evidence>